<accession>A0ACB5TB90</accession>
<comment type="caution">
    <text evidence="1">The sequence shown here is derived from an EMBL/GenBank/DDBJ whole genome shotgun (WGS) entry which is preliminary data.</text>
</comment>
<sequence length="73" mass="8089">MYFSQPLGSKGGCFGCNVLGTSKGGINFGLTSTKALDDKAIELYASNFKYWIDQALVLEKQLTKEDELERSFD</sequence>
<organism evidence="1 2">
    <name type="scientific">Ambrosiozyma monospora</name>
    <name type="common">Yeast</name>
    <name type="synonym">Endomycopsis monosporus</name>
    <dbReference type="NCBI Taxonomy" id="43982"/>
    <lineage>
        <taxon>Eukaryota</taxon>
        <taxon>Fungi</taxon>
        <taxon>Dikarya</taxon>
        <taxon>Ascomycota</taxon>
        <taxon>Saccharomycotina</taxon>
        <taxon>Pichiomycetes</taxon>
        <taxon>Pichiales</taxon>
        <taxon>Pichiaceae</taxon>
        <taxon>Ambrosiozyma</taxon>
    </lineage>
</organism>
<keyword evidence="2" id="KW-1185">Reference proteome</keyword>
<dbReference type="EMBL" id="BSXS01005985">
    <property type="protein sequence ID" value="GME84971.1"/>
    <property type="molecule type" value="Genomic_DNA"/>
</dbReference>
<name>A0ACB5TB90_AMBMO</name>
<reference evidence="1" key="1">
    <citation type="submission" date="2023-04" db="EMBL/GenBank/DDBJ databases">
        <title>Ambrosiozyma monospora NBRC 10751.</title>
        <authorList>
            <person name="Ichikawa N."/>
            <person name="Sato H."/>
            <person name="Tonouchi N."/>
        </authorList>
    </citation>
    <scope>NUCLEOTIDE SEQUENCE</scope>
    <source>
        <strain evidence="1">NBRC 10751</strain>
    </source>
</reference>
<gene>
    <name evidence="1" type="ORF">Amon02_000725000</name>
</gene>
<dbReference type="Proteomes" id="UP001165064">
    <property type="component" value="Unassembled WGS sequence"/>
</dbReference>
<evidence type="ECO:0000313" key="2">
    <source>
        <dbReference type="Proteomes" id="UP001165064"/>
    </source>
</evidence>
<evidence type="ECO:0000313" key="1">
    <source>
        <dbReference type="EMBL" id="GME84971.1"/>
    </source>
</evidence>
<proteinExistence type="predicted"/>
<protein>
    <submittedName>
        <fullName evidence="1">Unnamed protein product</fullName>
    </submittedName>
</protein>